<dbReference type="InterPro" id="IPR035476">
    <property type="entry name" value="SIS_PGI_1"/>
</dbReference>
<dbReference type="GO" id="GO:0005829">
    <property type="term" value="C:cytosol"/>
    <property type="evidence" value="ECO:0007669"/>
    <property type="project" value="TreeGrafter"/>
</dbReference>
<accession>A0A0C1UH61</accession>
<dbReference type="AlphaFoldDB" id="A0A0C1UH61"/>
<keyword evidence="3 8" id="KW-0312">Gluconeogenesis</keyword>
<comment type="catalytic activity">
    <reaction evidence="7 8 9">
        <text>alpha-D-glucose 6-phosphate = beta-D-fructose 6-phosphate</text>
        <dbReference type="Rhea" id="RHEA:11816"/>
        <dbReference type="ChEBI" id="CHEBI:57634"/>
        <dbReference type="ChEBI" id="CHEBI:58225"/>
        <dbReference type="EC" id="5.3.1.9"/>
    </reaction>
</comment>
<dbReference type="PROSITE" id="PS00174">
    <property type="entry name" value="P_GLUCOSE_ISOMERASE_2"/>
    <property type="match status" value="1"/>
</dbReference>
<dbReference type="PANTHER" id="PTHR11469">
    <property type="entry name" value="GLUCOSE-6-PHOSPHATE ISOMERASE"/>
    <property type="match status" value="1"/>
</dbReference>
<dbReference type="InterPro" id="IPR035482">
    <property type="entry name" value="SIS_PGI_2"/>
</dbReference>
<dbReference type="GO" id="GO:0097367">
    <property type="term" value="F:carbohydrate derivative binding"/>
    <property type="evidence" value="ECO:0007669"/>
    <property type="project" value="InterPro"/>
</dbReference>
<dbReference type="CDD" id="cd05016">
    <property type="entry name" value="SIS_PGI_2"/>
    <property type="match status" value="1"/>
</dbReference>
<evidence type="ECO:0000256" key="4">
    <source>
        <dbReference type="ARBA" id="ARBA00022490"/>
    </source>
</evidence>
<comment type="function">
    <text evidence="8">Catalyzes the reversible isomerization of glucose-6-phosphate to fructose-6-phosphate.</text>
</comment>
<dbReference type="HAMAP" id="MF_00473">
    <property type="entry name" value="G6P_isomerase"/>
    <property type="match status" value="1"/>
</dbReference>
<dbReference type="FunFam" id="3.40.50.10490:FF:000015">
    <property type="entry name" value="Glucose-6-phosphate isomerase"/>
    <property type="match status" value="1"/>
</dbReference>
<dbReference type="UniPathway" id="UPA00109">
    <property type="reaction ID" value="UER00181"/>
</dbReference>
<protein>
    <recommendedName>
        <fullName evidence="8">Glucose-6-phosphate isomerase</fullName>
        <shortName evidence="8">GPI</shortName>
        <ecNumber evidence="8">5.3.1.9</ecNumber>
    </recommendedName>
    <alternativeName>
        <fullName evidence="8">Phosphoglucose isomerase</fullName>
        <shortName evidence="8">PGI</shortName>
    </alternativeName>
    <alternativeName>
        <fullName evidence="8">Phosphohexose isomerase</fullName>
        <shortName evidence="8">PHI</shortName>
    </alternativeName>
</protein>
<comment type="subcellular location">
    <subcellularLocation>
        <location evidence="8">Cytoplasm</location>
    </subcellularLocation>
</comment>
<evidence type="ECO:0000256" key="1">
    <source>
        <dbReference type="ARBA" id="ARBA00004926"/>
    </source>
</evidence>
<gene>
    <name evidence="8 10" type="primary">pgi</name>
    <name evidence="10" type="ORF">U732_3243</name>
</gene>
<keyword evidence="6 8" id="KW-0413">Isomerase</keyword>
<dbReference type="FunFam" id="3.40.50.10490:FF:000016">
    <property type="entry name" value="Glucose-6-phosphate isomerase"/>
    <property type="match status" value="1"/>
</dbReference>
<comment type="pathway">
    <text evidence="1 8 9">Carbohydrate degradation; glycolysis; D-glyceraldehyde 3-phosphate and glycerone phosphate from D-glucose: step 2/4.</text>
</comment>
<dbReference type="InterPro" id="IPR046348">
    <property type="entry name" value="SIS_dom_sf"/>
</dbReference>
<evidence type="ECO:0000256" key="6">
    <source>
        <dbReference type="ARBA" id="ARBA00023235"/>
    </source>
</evidence>
<keyword evidence="5 8" id="KW-0324">Glycolysis</keyword>
<keyword evidence="11" id="KW-1185">Reference proteome</keyword>
<name>A0A0C1UH61_9CLOT</name>
<dbReference type="SUPFAM" id="SSF53697">
    <property type="entry name" value="SIS domain"/>
    <property type="match status" value="1"/>
</dbReference>
<dbReference type="GO" id="GO:0051156">
    <property type="term" value="P:glucose 6-phosphate metabolic process"/>
    <property type="evidence" value="ECO:0007669"/>
    <property type="project" value="TreeGrafter"/>
</dbReference>
<evidence type="ECO:0000256" key="2">
    <source>
        <dbReference type="ARBA" id="ARBA00006604"/>
    </source>
</evidence>
<evidence type="ECO:0000256" key="5">
    <source>
        <dbReference type="ARBA" id="ARBA00023152"/>
    </source>
</evidence>
<dbReference type="NCBIfam" id="NF010697">
    <property type="entry name" value="PRK14097.1"/>
    <property type="match status" value="1"/>
</dbReference>
<evidence type="ECO:0000256" key="3">
    <source>
        <dbReference type="ARBA" id="ARBA00022432"/>
    </source>
</evidence>
<dbReference type="OrthoDB" id="140919at2"/>
<dbReference type="GO" id="GO:0004347">
    <property type="term" value="F:glucose-6-phosphate isomerase activity"/>
    <property type="evidence" value="ECO:0007669"/>
    <property type="project" value="UniProtKB-UniRule"/>
</dbReference>
<dbReference type="UniPathway" id="UPA00138"/>
<comment type="similarity">
    <text evidence="2 8 9">Belongs to the GPI family.</text>
</comment>
<dbReference type="CDD" id="cd05015">
    <property type="entry name" value="SIS_PGI_1"/>
    <property type="match status" value="1"/>
</dbReference>
<evidence type="ECO:0000313" key="10">
    <source>
        <dbReference type="EMBL" id="KIE46745.1"/>
    </source>
</evidence>
<dbReference type="EMBL" id="AYSO01000016">
    <property type="protein sequence ID" value="KIE46745.1"/>
    <property type="molecule type" value="Genomic_DNA"/>
</dbReference>
<dbReference type="STRING" id="29341.RSJ17_19725"/>
<dbReference type="Gene3D" id="3.40.50.10490">
    <property type="entry name" value="Glucose-6-phosphate isomerase like protein, domain 1"/>
    <property type="match status" value="2"/>
</dbReference>
<comment type="caution">
    <text evidence="8">Lacks conserved residue(s) required for the propagation of feature annotation.</text>
</comment>
<keyword evidence="4 8" id="KW-0963">Cytoplasm</keyword>
<dbReference type="GO" id="GO:0006096">
    <property type="term" value="P:glycolytic process"/>
    <property type="evidence" value="ECO:0007669"/>
    <property type="project" value="UniProtKB-UniRule"/>
</dbReference>
<dbReference type="Proteomes" id="UP000031366">
    <property type="component" value="Unassembled WGS sequence"/>
</dbReference>
<dbReference type="InterPro" id="IPR001672">
    <property type="entry name" value="G6P_Isomerase"/>
</dbReference>
<organism evidence="10 11">
    <name type="scientific">Clostridium argentinense CDC 2741</name>
    <dbReference type="NCBI Taxonomy" id="1418104"/>
    <lineage>
        <taxon>Bacteria</taxon>
        <taxon>Bacillati</taxon>
        <taxon>Bacillota</taxon>
        <taxon>Clostridia</taxon>
        <taxon>Eubacteriales</taxon>
        <taxon>Clostridiaceae</taxon>
        <taxon>Clostridium</taxon>
    </lineage>
</organism>
<dbReference type="PRINTS" id="PR00662">
    <property type="entry name" value="G6PISOMERASE"/>
</dbReference>
<dbReference type="RefSeq" id="WP_039632878.1">
    <property type="nucleotide sequence ID" value="NZ_AYSO01000016.1"/>
</dbReference>
<dbReference type="GO" id="GO:0048029">
    <property type="term" value="F:monosaccharide binding"/>
    <property type="evidence" value="ECO:0007669"/>
    <property type="project" value="TreeGrafter"/>
</dbReference>
<evidence type="ECO:0000313" key="11">
    <source>
        <dbReference type="Proteomes" id="UP000031366"/>
    </source>
</evidence>
<dbReference type="PANTHER" id="PTHR11469:SF1">
    <property type="entry name" value="GLUCOSE-6-PHOSPHATE ISOMERASE"/>
    <property type="match status" value="1"/>
</dbReference>
<comment type="caution">
    <text evidence="10">The sequence shown here is derived from an EMBL/GenBank/DDBJ whole genome shotgun (WGS) entry which is preliminary data.</text>
</comment>
<evidence type="ECO:0000256" key="9">
    <source>
        <dbReference type="RuleBase" id="RU000612"/>
    </source>
</evidence>
<feature type="active site" evidence="8">
    <location>
        <position position="426"/>
    </location>
</feature>
<evidence type="ECO:0000256" key="8">
    <source>
        <dbReference type="HAMAP-Rule" id="MF_00473"/>
    </source>
</evidence>
<dbReference type="EC" id="5.3.1.9" evidence="8"/>
<dbReference type="InterPro" id="IPR018189">
    <property type="entry name" value="Phosphoglucose_isomerase_CS"/>
</dbReference>
<dbReference type="Pfam" id="PF00342">
    <property type="entry name" value="PGI"/>
    <property type="match status" value="2"/>
</dbReference>
<feature type="active site" description="Proton donor" evidence="8">
    <location>
        <position position="291"/>
    </location>
</feature>
<dbReference type="PROSITE" id="PS00765">
    <property type="entry name" value="P_GLUCOSE_ISOMERASE_1"/>
    <property type="match status" value="1"/>
</dbReference>
<dbReference type="GO" id="GO:0006094">
    <property type="term" value="P:gluconeogenesis"/>
    <property type="evidence" value="ECO:0007669"/>
    <property type="project" value="UniProtKB-UniRule"/>
</dbReference>
<sequence length="469" mass="53728">MGNELCLDLSKCLPHLTEDEIINFSPMVEEAHEMLENKTGLGNDALGWLDLPINYDKDELDRIETVAEKINSNSDAFIIIGIGGSYLGARAVIEALKHSFYNSLPREKRKGPKIYFAGNNISSTHLSEILEMVEDVDFSINVISKSGTTTEPAIAFRFFKRVLEERYGKEGAKERIFITTDKKNGALRKLCEDEGYESFTIPDDIGGRYSVLTSVGLLPIKVADIDVKMLLKGAEDAREEYKIMDIKKNNCYRYAAARHLLYMKAKTIEIIANYEPCLMYFNEWWKQLFAESHGKEHRGIFPSSVNFSTDLHSMGQYIQDGLRIFFETTINIEAPKRELMMFEDDKNVDELNFLCGKTIDYVNKRAMEGTELAHNEGGVPNIRISIKELSPYYLGYMIYFFEKACAISGYLLGINPFNQEGVEDYKKNMFALLGKPGYEKRKEELNKRLEEISDENFSRRRCMSSETYN</sequence>
<comment type="pathway">
    <text evidence="8">Carbohydrate biosynthesis; gluconeogenesis.</text>
</comment>
<dbReference type="PROSITE" id="PS51463">
    <property type="entry name" value="P_GLUCOSE_ISOMERASE_3"/>
    <property type="match status" value="1"/>
</dbReference>
<evidence type="ECO:0000256" key="7">
    <source>
        <dbReference type="ARBA" id="ARBA00029321"/>
    </source>
</evidence>
<reference evidence="10 11" key="1">
    <citation type="journal article" date="2015" name="Infect. Genet. Evol.">
        <title>Genomic sequences of six botulinum neurotoxin-producing strains representing three clostridial species illustrate the mobility and diversity of botulinum neurotoxin genes.</title>
        <authorList>
            <person name="Smith T.J."/>
            <person name="Hill K.K."/>
            <person name="Xie G."/>
            <person name="Foley B.T."/>
            <person name="Williamson C.H."/>
            <person name="Foster J.T."/>
            <person name="Johnson S.L."/>
            <person name="Chertkov O."/>
            <person name="Teshima H."/>
            <person name="Gibbons H.S."/>
            <person name="Johnsky L.A."/>
            <person name="Karavis M.A."/>
            <person name="Smith L.A."/>
        </authorList>
    </citation>
    <scope>NUCLEOTIDE SEQUENCE [LARGE SCALE GENOMIC DNA]</scope>
    <source>
        <strain evidence="10 11">CDC 2741</strain>
    </source>
</reference>
<proteinExistence type="inferred from homology"/>